<evidence type="ECO:0000256" key="6">
    <source>
        <dbReference type="ARBA" id="ARBA00009541"/>
    </source>
</evidence>
<comment type="similarity">
    <text evidence="6 10 11">Belongs to the ribulose-phosphate 3-epimerase family.</text>
</comment>
<comment type="cofactor">
    <cofactor evidence="10 13">
        <name>a divalent metal cation</name>
        <dbReference type="ChEBI" id="CHEBI:60240"/>
    </cofactor>
    <text evidence="10 13">Binds 1 divalent metal cation per subunit.</text>
</comment>
<comment type="catalytic activity">
    <reaction evidence="1 10 11">
        <text>D-ribulose 5-phosphate = D-xylulose 5-phosphate</text>
        <dbReference type="Rhea" id="RHEA:13677"/>
        <dbReference type="ChEBI" id="CHEBI:57737"/>
        <dbReference type="ChEBI" id="CHEBI:58121"/>
        <dbReference type="EC" id="5.1.3.1"/>
    </reaction>
</comment>
<keyword evidence="8 10" id="KW-0479">Metal-binding</keyword>
<accession>A0AB72Z9Z7</accession>
<evidence type="ECO:0000256" key="12">
    <source>
        <dbReference type="PIRSR" id="PIRSR001461-1"/>
    </source>
</evidence>
<dbReference type="GO" id="GO:0004750">
    <property type="term" value="F:D-ribulose-phosphate 3-epimerase activity"/>
    <property type="evidence" value="ECO:0007669"/>
    <property type="project" value="UniProtKB-UniRule"/>
</dbReference>
<feature type="binding site" evidence="10 13">
    <location>
        <position position="175"/>
    </location>
    <ligand>
        <name>a divalent metal cation</name>
        <dbReference type="ChEBI" id="CHEBI:60240"/>
    </ligand>
</feature>
<keyword evidence="16" id="KW-1185">Reference proteome</keyword>
<dbReference type="PANTHER" id="PTHR11749">
    <property type="entry name" value="RIBULOSE-5-PHOSPHATE-3-EPIMERASE"/>
    <property type="match status" value="1"/>
</dbReference>
<comment type="function">
    <text evidence="10">Catalyzes the reversible epimerization of D-ribulose 5-phosphate to D-xylulose 5-phosphate.</text>
</comment>
<dbReference type="Proteomes" id="UP000003597">
    <property type="component" value="Unassembled WGS sequence"/>
</dbReference>
<feature type="binding site" evidence="14">
    <location>
        <begin position="144"/>
        <end position="147"/>
    </location>
    <ligand>
        <name>substrate</name>
    </ligand>
</feature>
<feature type="binding site" evidence="10 13">
    <location>
        <position position="37"/>
    </location>
    <ligand>
        <name>a divalent metal cation</name>
        <dbReference type="ChEBI" id="CHEBI:60240"/>
    </ligand>
</feature>
<dbReference type="Gene3D" id="3.20.20.70">
    <property type="entry name" value="Aldolase class I"/>
    <property type="match status" value="1"/>
</dbReference>
<dbReference type="GO" id="GO:0006098">
    <property type="term" value="P:pentose-phosphate shunt"/>
    <property type="evidence" value="ECO:0007669"/>
    <property type="project" value="UniProtKB-UniRule"/>
</dbReference>
<feature type="binding site" evidence="14">
    <location>
        <position position="177"/>
    </location>
    <ligand>
        <name>substrate</name>
    </ligand>
</feature>
<keyword evidence="9 10" id="KW-0413">Isomerase</keyword>
<keyword evidence="13" id="KW-0464">Manganese</keyword>
<evidence type="ECO:0000256" key="7">
    <source>
        <dbReference type="ARBA" id="ARBA00013188"/>
    </source>
</evidence>
<evidence type="ECO:0000256" key="11">
    <source>
        <dbReference type="PIRNR" id="PIRNR001461"/>
    </source>
</evidence>
<feature type="binding site" evidence="10 13">
    <location>
        <position position="35"/>
    </location>
    <ligand>
        <name>a divalent metal cation</name>
        <dbReference type="ChEBI" id="CHEBI:60240"/>
    </ligand>
</feature>
<feature type="binding site" evidence="10 14">
    <location>
        <position position="10"/>
    </location>
    <ligand>
        <name>substrate</name>
    </ligand>
</feature>
<organism evidence="15 16">
    <name type="scientific">Listeria innocua ATCC 33091</name>
    <dbReference type="NCBI Taxonomy" id="1002366"/>
    <lineage>
        <taxon>Bacteria</taxon>
        <taxon>Bacillati</taxon>
        <taxon>Bacillota</taxon>
        <taxon>Bacilli</taxon>
        <taxon>Bacillales</taxon>
        <taxon>Listeriaceae</taxon>
        <taxon>Listeria</taxon>
    </lineage>
</organism>
<keyword evidence="13" id="KW-0170">Cobalt</keyword>
<dbReference type="PROSITE" id="PS01085">
    <property type="entry name" value="RIBUL_P_3_EPIMER_1"/>
    <property type="match status" value="1"/>
</dbReference>
<dbReference type="AlphaFoldDB" id="A0AB72Z9Z7"/>
<feature type="active site" description="Proton donor" evidence="10 12">
    <location>
        <position position="175"/>
    </location>
</feature>
<feature type="binding site" evidence="10 14">
    <location>
        <position position="68"/>
    </location>
    <ligand>
        <name>substrate</name>
    </ligand>
</feature>
<dbReference type="GO" id="GO:0046872">
    <property type="term" value="F:metal ion binding"/>
    <property type="evidence" value="ECO:0007669"/>
    <property type="project" value="UniProtKB-UniRule"/>
</dbReference>
<proteinExistence type="inferred from homology"/>
<dbReference type="HAMAP" id="MF_02227">
    <property type="entry name" value="RPE"/>
    <property type="match status" value="1"/>
</dbReference>
<evidence type="ECO:0000256" key="2">
    <source>
        <dbReference type="ARBA" id="ARBA00001936"/>
    </source>
</evidence>
<feature type="binding site" evidence="10 14">
    <location>
        <begin position="197"/>
        <end position="198"/>
    </location>
    <ligand>
        <name>substrate</name>
    </ligand>
</feature>
<protein>
    <recommendedName>
        <fullName evidence="7 10">Ribulose-phosphate 3-epimerase</fullName>
        <ecNumber evidence="7 10">5.1.3.1</ecNumber>
    </recommendedName>
</protein>
<comment type="caution">
    <text evidence="15">The sequence shown here is derived from an EMBL/GenBank/DDBJ whole genome shotgun (WGS) entry which is preliminary data.</text>
</comment>
<name>A0AB72Z9Z7_LISIO</name>
<dbReference type="NCBIfam" id="NF004076">
    <property type="entry name" value="PRK05581.1-4"/>
    <property type="match status" value="1"/>
</dbReference>
<gene>
    <name evidence="10" type="primary">rpe</name>
    <name evidence="15" type="ORF">HMPREF0557_01173</name>
</gene>
<dbReference type="CDD" id="cd00429">
    <property type="entry name" value="RPE"/>
    <property type="match status" value="1"/>
</dbReference>
<evidence type="ECO:0000256" key="5">
    <source>
        <dbReference type="ARBA" id="ARBA00001954"/>
    </source>
</evidence>
<comment type="cofactor">
    <cofactor evidence="5">
        <name>Fe(2+)</name>
        <dbReference type="ChEBI" id="CHEBI:29033"/>
    </cofactor>
</comment>
<evidence type="ECO:0000256" key="8">
    <source>
        <dbReference type="ARBA" id="ARBA00022723"/>
    </source>
</evidence>
<evidence type="ECO:0000256" key="9">
    <source>
        <dbReference type="ARBA" id="ARBA00023235"/>
    </source>
</evidence>
<dbReference type="GO" id="GO:0019323">
    <property type="term" value="P:pentose catabolic process"/>
    <property type="evidence" value="ECO:0007669"/>
    <property type="project" value="UniProtKB-UniRule"/>
</dbReference>
<evidence type="ECO:0000256" key="10">
    <source>
        <dbReference type="HAMAP-Rule" id="MF_02227"/>
    </source>
</evidence>
<dbReference type="PROSITE" id="PS01086">
    <property type="entry name" value="RIBUL_P_3_EPIMER_2"/>
    <property type="match status" value="1"/>
</dbReference>
<comment type="cofactor">
    <cofactor evidence="2">
        <name>Mn(2+)</name>
        <dbReference type="ChEBI" id="CHEBI:29035"/>
    </cofactor>
</comment>
<evidence type="ECO:0000256" key="4">
    <source>
        <dbReference type="ARBA" id="ARBA00001947"/>
    </source>
</evidence>
<dbReference type="Pfam" id="PF00834">
    <property type="entry name" value="Ribul_P_3_epim"/>
    <property type="match status" value="1"/>
</dbReference>
<keyword evidence="13" id="KW-0862">Zinc</keyword>
<evidence type="ECO:0000256" key="3">
    <source>
        <dbReference type="ARBA" id="ARBA00001941"/>
    </source>
</evidence>
<dbReference type="NCBIfam" id="TIGR01163">
    <property type="entry name" value="rpe"/>
    <property type="match status" value="1"/>
</dbReference>
<sequence>MIIVAKIVPSVFGADIGRINEQLQVLEKKGIDLLHVDMMDGSFVPNIAFGPDQIKMMKKGTKLQFDVHMMVYEPDRYIPRLVEAGAHMITVHQEATTHLHRTIQLIKSYGVRAGVVLNPGTPPSTLEYVLDDIDCILLMTVNPGLGGQKFFQSSLEKIRKTKAYIGNRPIQIEVDGGVNAELAKECTLAGADLIVVGSYLFEGDIEANLEKLSKGVLTE</sequence>
<dbReference type="FunFam" id="3.20.20.70:FF:000004">
    <property type="entry name" value="Ribulose-phosphate 3-epimerase"/>
    <property type="match status" value="1"/>
</dbReference>
<comment type="cofactor">
    <cofactor evidence="3">
        <name>Co(2+)</name>
        <dbReference type="ChEBI" id="CHEBI:48828"/>
    </cofactor>
</comment>
<comment type="pathway">
    <text evidence="10">Carbohydrate degradation.</text>
</comment>
<dbReference type="InterPro" id="IPR013785">
    <property type="entry name" value="Aldolase_TIM"/>
</dbReference>
<dbReference type="InterPro" id="IPR026019">
    <property type="entry name" value="Ribul_P_3_epim"/>
</dbReference>
<feature type="binding site" evidence="10 13">
    <location>
        <position position="68"/>
    </location>
    <ligand>
        <name>a divalent metal cation</name>
        <dbReference type="ChEBI" id="CHEBI:60240"/>
    </ligand>
</feature>
<feature type="binding site" evidence="10">
    <location>
        <begin position="175"/>
        <end position="177"/>
    </location>
    <ligand>
        <name>substrate</name>
    </ligand>
</feature>
<dbReference type="SUPFAM" id="SSF51366">
    <property type="entry name" value="Ribulose-phoshate binding barrel"/>
    <property type="match status" value="1"/>
</dbReference>
<evidence type="ECO:0000256" key="14">
    <source>
        <dbReference type="PIRSR" id="PIRSR001461-3"/>
    </source>
</evidence>
<dbReference type="PIRSF" id="PIRSF001461">
    <property type="entry name" value="RPE"/>
    <property type="match status" value="1"/>
</dbReference>
<comment type="caution">
    <text evidence="10">Lacks conserved residue(s) required for the propagation of feature annotation.</text>
</comment>
<dbReference type="EC" id="5.1.3.1" evidence="7 10"/>
<dbReference type="InterPro" id="IPR000056">
    <property type="entry name" value="Ribul_P_3_epim-like"/>
</dbReference>
<dbReference type="GO" id="GO:0005737">
    <property type="term" value="C:cytoplasm"/>
    <property type="evidence" value="ECO:0007669"/>
    <property type="project" value="UniProtKB-ARBA"/>
</dbReference>
<comment type="cofactor">
    <cofactor evidence="4">
        <name>Zn(2+)</name>
        <dbReference type="ChEBI" id="CHEBI:29105"/>
    </cofactor>
</comment>
<evidence type="ECO:0000313" key="16">
    <source>
        <dbReference type="Proteomes" id="UP000003597"/>
    </source>
</evidence>
<dbReference type="InterPro" id="IPR011060">
    <property type="entry name" value="RibuloseP-bd_barrel"/>
</dbReference>
<reference evidence="15 16" key="1">
    <citation type="submission" date="2011-08" db="EMBL/GenBank/DDBJ databases">
        <authorList>
            <person name="Weinstock G."/>
            <person name="Sodergren E."/>
            <person name="Clifton S."/>
            <person name="Fulton L."/>
            <person name="Fulton B."/>
            <person name="Courtney L."/>
            <person name="Fronick C."/>
            <person name="Harrison M."/>
            <person name="Strong C."/>
            <person name="Farmer C."/>
            <person name="Delahaunty K."/>
            <person name="Markovic C."/>
            <person name="Hall O."/>
            <person name="Minx P."/>
            <person name="Tomlinson C."/>
            <person name="Mitreva M."/>
            <person name="Hou S."/>
            <person name="Chen J."/>
            <person name="Wollam A."/>
            <person name="Pepin K.H."/>
            <person name="Johnson M."/>
            <person name="Bhonagiri V."/>
            <person name="Zhang X."/>
            <person name="Suruliraj S."/>
            <person name="Warren W."/>
            <person name="Chinwalla A."/>
            <person name="Mardis E.R."/>
            <person name="Wilson R.K."/>
        </authorList>
    </citation>
    <scope>NUCLEOTIDE SEQUENCE [LARGE SCALE GENOMIC DNA]</scope>
    <source>
        <strain evidence="15 16">ATCC 33091</strain>
    </source>
</reference>
<evidence type="ECO:0000256" key="13">
    <source>
        <dbReference type="PIRSR" id="PIRSR001461-2"/>
    </source>
</evidence>
<evidence type="ECO:0000313" key="15">
    <source>
        <dbReference type="EMBL" id="EHN61759.1"/>
    </source>
</evidence>
<feature type="active site" description="Proton acceptor" evidence="10 12">
    <location>
        <position position="37"/>
    </location>
</feature>
<keyword evidence="10 11" id="KW-0119">Carbohydrate metabolism</keyword>
<dbReference type="EMBL" id="AGCN01000026">
    <property type="protein sequence ID" value="EHN61759.1"/>
    <property type="molecule type" value="Genomic_DNA"/>
</dbReference>
<evidence type="ECO:0000256" key="1">
    <source>
        <dbReference type="ARBA" id="ARBA00001782"/>
    </source>
</evidence>